<dbReference type="InterPro" id="IPR036291">
    <property type="entry name" value="NAD(P)-bd_dom_sf"/>
</dbReference>
<evidence type="ECO:0000256" key="1">
    <source>
        <dbReference type="ARBA" id="ARBA00006484"/>
    </source>
</evidence>
<dbReference type="InterPro" id="IPR002347">
    <property type="entry name" value="SDR_fam"/>
</dbReference>
<accession>A0A1G8JMS0</accession>
<dbReference type="PRINTS" id="PR00080">
    <property type="entry name" value="SDRFAMILY"/>
</dbReference>
<dbReference type="GO" id="GO:0016020">
    <property type="term" value="C:membrane"/>
    <property type="evidence" value="ECO:0007669"/>
    <property type="project" value="TreeGrafter"/>
</dbReference>
<dbReference type="Gene3D" id="3.40.50.720">
    <property type="entry name" value="NAD(P)-binding Rossmann-like Domain"/>
    <property type="match status" value="1"/>
</dbReference>
<gene>
    <name evidence="4" type="ORF">SAMN05216352_106259</name>
</gene>
<evidence type="ECO:0000313" key="5">
    <source>
        <dbReference type="Proteomes" id="UP000199017"/>
    </source>
</evidence>
<reference evidence="4 5" key="1">
    <citation type="submission" date="2016-10" db="EMBL/GenBank/DDBJ databases">
        <authorList>
            <person name="de Groot N.N."/>
        </authorList>
    </citation>
    <scope>NUCLEOTIDE SEQUENCE [LARGE SCALE GENOMIC DNA]</scope>
    <source>
        <strain evidence="5">P4B,CCM 7963,CECT 7998,DSM 25260,IBRC-M 10614,KCTC 13821</strain>
    </source>
</reference>
<protein>
    <submittedName>
        <fullName evidence="4">Short-chain dehydrogenase</fullName>
    </submittedName>
</protein>
<evidence type="ECO:0000256" key="2">
    <source>
        <dbReference type="ARBA" id="ARBA00023002"/>
    </source>
</evidence>
<dbReference type="GO" id="GO:0016491">
    <property type="term" value="F:oxidoreductase activity"/>
    <property type="evidence" value="ECO:0007669"/>
    <property type="project" value="UniProtKB-KW"/>
</dbReference>
<dbReference type="Pfam" id="PF00106">
    <property type="entry name" value="adh_short"/>
    <property type="match status" value="1"/>
</dbReference>
<dbReference type="PANTHER" id="PTHR44196">
    <property type="entry name" value="DEHYDROGENASE/REDUCTASE SDR FAMILY MEMBER 7B"/>
    <property type="match status" value="1"/>
</dbReference>
<dbReference type="SUPFAM" id="SSF51735">
    <property type="entry name" value="NAD(P)-binding Rossmann-fold domains"/>
    <property type="match status" value="1"/>
</dbReference>
<dbReference type="CDD" id="cd05233">
    <property type="entry name" value="SDR_c"/>
    <property type="match status" value="1"/>
</dbReference>
<dbReference type="Proteomes" id="UP000199017">
    <property type="component" value="Unassembled WGS sequence"/>
</dbReference>
<keyword evidence="2" id="KW-0560">Oxidoreductase</keyword>
<name>A0A1G8JMS0_9BACI</name>
<organism evidence="4 5">
    <name type="scientific">Alteribacillus bidgolensis</name>
    <dbReference type="NCBI Taxonomy" id="930129"/>
    <lineage>
        <taxon>Bacteria</taxon>
        <taxon>Bacillati</taxon>
        <taxon>Bacillota</taxon>
        <taxon>Bacilli</taxon>
        <taxon>Bacillales</taxon>
        <taxon>Bacillaceae</taxon>
        <taxon>Alteribacillus</taxon>
    </lineage>
</organism>
<dbReference type="PANTHER" id="PTHR44196:SF1">
    <property type="entry name" value="DEHYDROGENASE_REDUCTASE SDR FAMILY MEMBER 7B"/>
    <property type="match status" value="1"/>
</dbReference>
<keyword evidence="5" id="KW-1185">Reference proteome</keyword>
<sequence length="230" mass="25848">MGKSLAIKYSQSGSHVCLLGRTKTTLMNTASQLDGESSIYELDVTDKTNIEHVTESIIRVHGSIDCWVNNAGIGIFKPVIELTEEDVNRTIDTNLIGTIFCTQEVLKVMHRQKKGCFINIISNSGKVVKKMESVYSASKFGVRGFTEALAIECQDLNINILSAYMGNMITNLWRTTPSNEQRDSYMHPDRVAELIFESAKHQKDIQEENINVINHNIKKSLEINRKPIGE</sequence>
<evidence type="ECO:0000256" key="3">
    <source>
        <dbReference type="RuleBase" id="RU000363"/>
    </source>
</evidence>
<dbReference type="AlphaFoldDB" id="A0A1G8JMS0"/>
<dbReference type="EMBL" id="FNDU01000006">
    <property type="protein sequence ID" value="SDI32472.1"/>
    <property type="molecule type" value="Genomic_DNA"/>
</dbReference>
<dbReference type="InterPro" id="IPR020904">
    <property type="entry name" value="Sc_DH/Rdtase_CS"/>
</dbReference>
<proteinExistence type="inferred from homology"/>
<evidence type="ECO:0000313" key="4">
    <source>
        <dbReference type="EMBL" id="SDI32472.1"/>
    </source>
</evidence>
<dbReference type="PRINTS" id="PR00081">
    <property type="entry name" value="GDHRDH"/>
</dbReference>
<dbReference type="STRING" id="930129.SAMN05216352_106259"/>
<comment type="similarity">
    <text evidence="1 3">Belongs to the short-chain dehydrogenases/reductases (SDR) family.</text>
</comment>
<dbReference type="PROSITE" id="PS00061">
    <property type="entry name" value="ADH_SHORT"/>
    <property type="match status" value="1"/>
</dbReference>